<keyword evidence="8" id="KW-0030">Aminoacyl-tRNA synthetase</keyword>
<feature type="domain" description="Aminoacyl-tRNA synthetase class II (D/K/N)" evidence="9">
    <location>
        <begin position="580"/>
        <end position="906"/>
    </location>
</feature>
<evidence type="ECO:0000256" key="6">
    <source>
        <dbReference type="ARBA" id="ARBA00022840"/>
    </source>
</evidence>
<keyword evidence="3" id="KW-0436">Ligase</keyword>
<evidence type="ECO:0000256" key="8">
    <source>
        <dbReference type="ARBA" id="ARBA00023146"/>
    </source>
</evidence>
<dbReference type="PRINTS" id="PR01042">
    <property type="entry name" value="TRNASYNTHASP"/>
</dbReference>
<proteinExistence type="predicted"/>
<keyword evidence="5 11" id="KW-0378">Hydrolase</keyword>
<dbReference type="GO" id="GO:0006418">
    <property type="term" value="P:tRNA aminoacylation for protein translation"/>
    <property type="evidence" value="ECO:0007669"/>
    <property type="project" value="InterPro"/>
</dbReference>
<dbReference type="EMBL" id="CP119951">
    <property type="protein sequence ID" value="WFC94554.1"/>
    <property type="molecule type" value="Genomic_DNA"/>
</dbReference>
<evidence type="ECO:0000313" key="11">
    <source>
        <dbReference type="EMBL" id="WFC94554.1"/>
    </source>
</evidence>
<evidence type="ECO:0000259" key="10">
    <source>
        <dbReference type="Pfam" id="PF16113"/>
    </source>
</evidence>
<sequence length="926" mass="102986">MSTSAPRETATEVPVDGHMNGLVQLLKDGSTRTIHLNRARALNAMNEEMVVAFGKCLKATAESPNCATVILRGEGRALCAGGDIMAVVDAANEESMEKRERSTSFFAAELKENWNVANFENMTASRGRMKYYISFMDGITMGGGIGISANAPFRVVTERTMYAMPEVSIGYYPDAGVTYVYSRLDGNTGMYLALTGNRLNGADTYLLGLATHYVRSNLLDDLAQRLGTLPVESVNSASVVNDVIDEFASDPFAGDNEDGAELVRNSVFLGDRRVVMDFCFGRDSVEQIMASLKDVAEKRQDSYTLKELAKRGLENISPEAQTFAKTTLDELSMRSPRGLIVTFREMQRASKMPLLEIIHENIHICTVFCDLSLGRDFYTGVKHTLAKDPKTGKRRTGRAPWSPATLEEVDHARLEKLCFGTIEDARKAGLQLHVPKLDIPPVPNTREYRKKRDAELRGIGPLRWNPSYNVWALPSEAECEALVEGSHPAAGSYVMEPHELIDVMARHKKHKPALHLKMIDWLRRRTAAKKGKKQSQQVELHVDGYQVLADSELATYPLAHLMHVSDRGETVHEQAADIVRRESHFKARTAHYGALSRTRARMERAMDAWFAREDFTKMYPPIITSSDCEGGGEIFRVVADSDIDMSKPTHPENLTAFWSGQSAYLSVSTQLHLEAFALGLSRVYALCPTFRAEGSATNRHLAEFWMCEAEFCWVPHGSTGLEMVMACVEAMVKEMIKAAVGLDAQDRHSMRAVQDMHLLLGTDHPADTLREQAGLDHTWPRITYTEAIARVRAHAQANPEAFSDVPTWGDSLRSEHERWLAAEAGMPVFVTDYPSTQKPFYMRENEEVVRLTEEVAPGRAGEEQVTVACFDLLVPQMGELAGGSLREEREQVLHARMQSSGMNTEKTYVGTAEPPMAVMASAWSGF</sequence>
<evidence type="ECO:0000256" key="1">
    <source>
        <dbReference type="ARBA" id="ARBA00001709"/>
    </source>
</evidence>
<evidence type="ECO:0000259" key="9">
    <source>
        <dbReference type="Pfam" id="PF00152"/>
    </source>
</evidence>
<evidence type="ECO:0000256" key="2">
    <source>
        <dbReference type="ARBA" id="ARBA00011915"/>
    </source>
</evidence>
<dbReference type="Gene3D" id="3.90.226.10">
    <property type="entry name" value="2-enoyl-CoA Hydratase, Chain A, domain 1"/>
    <property type="match status" value="1"/>
</dbReference>
<evidence type="ECO:0000256" key="4">
    <source>
        <dbReference type="ARBA" id="ARBA00022741"/>
    </source>
</evidence>
<dbReference type="CDD" id="cd06558">
    <property type="entry name" value="crotonase-like"/>
    <property type="match status" value="1"/>
</dbReference>
<evidence type="ECO:0000256" key="7">
    <source>
        <dbReference type="ARBA" id="ARBA00022917"/>
    </source>
</evidence>
<keyword evidence="12" id="KW-1185">Reference proteome</keyword>
<dbReference type="Pfam" id="PF00152">
    <property type="entry name" value="tRNA-synt_2"/>
    <property type="match status" value="1"/>
</dbReference>
<dbReference type="SUPFAM" id="SSF52096">
    <property type="entry name" value="ClpP/crotonase"/>
    <property type="match status" value="1"/>
</dbReference>
<organism evidence="11 12">
    <name type="scientific">Malassezia brasiliensis</name>
    <dbReference type="NCBI Taxonomy" id="1821822"/>
    <lineage>
        <taxon>Eukaryota</taxon>
        <taxon>Fungi</taxon>
        <taxon>Dikarya</taxon>
        <taxon>Basidiomycota</taxon>
        <taxon>Ustilaginomycotina</taxon>
        <taxon>Malasseziomycetes</taxon>
        <taxon>Malasseziales</taxon>
        <taxon>Malasseziaceae</taxon>
        <taxon>Malassezia</taxon>
    </lineage>
</organism>
<evidence type="ECO:0000256" key="3">
    <source>
        <dbReference type="ARBA" id="ARBA00022598"/>
    </source>
</evidence>
<name>A0AAF0DVA0_9BASI</name>
<gene>
    <name evidence="11" type="primary">EHD3</name>
    <name evidence="11" type="ORF">MBRA1_001186</name>
</gene>
<keyword evidence="6" id="KW-0067">ATP-binding</keyword>
<dbReference type="InterPro" id="IPR002312">
    <property type="entry name" value="Asp/Asn-tRNA-synth_IIb"/>
</dbReference>
<dbReference type="InterPro" id="IPR045004">
    <property type="entry name" value="ECH_dom"/>
</dbReference>
<dbReference type="EC" id="3.1.2.4" evidence="2"/>
<keyword evidence="7" id="KW-0648">Protein biosynthesis</keyword>
<accession>A0AAF0DVA0</accession>
<dbReference type="InterPro" id="IPR045864">
    <property type="entry name" value="aa-tRNA-synth_II/BPL/LPL"/>
</dbReference>
<dbReference type="SUPFAM" id="SSF55681">
    <property type="entry name" value="Class II aaRS and biotin synthetases"/>
    <property type="match status" value="1"/>
</dbReference>
<dbReference type="GO" id="GO:0003860">
    <property type="term" value="F:3-hydroxyisobutyryl-CoA hydrolase activity"/>
    <property type="evidence" value="ECO:0007669"/>
    <property type="project" value="UniProtKB-EC"/>
</dbReference>
<protein>
    <recommendedName>
        <fullName evidence="2">3-hydroxyisobutyryl-CoA hydrolase</fullName>
        <ecNumber evidence="2">3.1.2.4</ecNumber>
    </recommendedName>
</protein>
<comment type="catalytic activity">
    <reaction evidence="1">
        <text>3-hydroxy-2-methylpropanoyl-CoA + H2O = 3-hydroxy-2-methylpropanoate + CoA + H(+)</text>
        <dbReference type="Rhea" id="RHEA:20888"/>
        <dbReference type="ChEBI" id="CHEBI:11805"/>
        <dbReference type="ChEBI" id="CHEBI:15377"/>
        <dbReference type="ChEBI" id="CHEBI:15378"/>
        <dbReference type="ChEBI" id="CHEBI:57287"/>
        <dbReference type="ChEBI" id="CHEBI:57340"/>
        <dbReference type="EC" id="3.1.2.4"/>
    </reaction>
</comment>
<evidence type="ECO:0000313" key="12">
    <source>
        <dbReference type="Proteomes" id="UP001216638"/>
    </source>
</evidence>
<evidence type="ECO:0000256" key="5">
    <source>
        <dbReference type="ARBA" id="ARBA00022801"/>
    </source>
</evidence>
<dbReference type="GO" id="GO:0004812">
    <property type="term" value="F:aminoacyl-tRNA ligase activity"/>
    <property type="evidence" value="ECO:0007669"/>
    <property type="project" value="UniProtKB-KW"/>
</dbReference>
<dbReference type="InterPro" id="IPR029045">
    <property type="entry name" value="ClpP/crotonase-like_dom_sf"/>
</dbReference>
<dbReference type="AlphaFoldDB" id="A0AAF0DVA0"/>
<dbReference type="GO" id="GO:0005739">
    <property type="term" value="C:mitochondrion"/>
    <property type="evidence" value="ECO:0007669"/>
    <property type="project" value="TreeGrafter"/>
</dbReference>
<reference evidence="11" key="1">
    <citation type="submission" date="2023-03" db="EMBL/GenBank/DDBJ databases">
        <title>Mating type loci evolution in Malassezia.</title>
        <authorList>
            <person name="Coelho M.A."/>
        </authorList>
    </citation>
    <scope>NUCLEOTIDE SEQUENCE</scope>
    <source>
        <strain evidence="11">CBS 14135</strain>
    </source>
</reference>
<dbReference type="GO" id="GO:0005524">
    <property type="term" value="F:ATP binding"/>
    <property type="evidence" value="ECO:0007669"/>
    <property type="project" value="UniProtKB-KW"/>
</dbReference>
<dbReference type="Gene3D" id="3.30.930.10">
    <property type="entry name" value="Bira Bifunctional Protein, Domain 2"/>
    <property type="match status" value="1"/>
</dbReference>
<dbReference type="GO" id="GO:0006574">
    <property type="term" value="P:L-valine catabolic process"/>
    <property type="evidence" value="ECO:0007669"/>
    <property type="project" value="TreeGrafter"/>
</dbReference>
<dbReference type="Pfam" id="PF16113">
    <property type="entry name" value="ECH_2"/>
    <property type="match status" value="1"/>
</dbReference>
<dbReference type="InterPro" id="IPR004364">
    <property type="entry name" value="Aa-tRNA-synt_II"/>
</dbReference>
<keyword evidence="4" id="KW-0547">Nucleotide-binding</keyword>
<dbReference type="InterPro" id="IPR032259">
    <property type="entry name" value="HIBYL-CoA-H"/>
</dbReference>
<dbReference type="PANTHER" id="PTHR43176:SF3">
    <property type="entry name" value="3-HYDROXYISOBUTYRYL-COA HYDROLASE, MITOCHONDRIAL"/>
    <property type="match status" value="1"/>
</dbReference>
<dbReference type="Proteomes" id="UP001216638">
    <property type="component" value="Chromosome 1"/>
</dbReference>
<dbReference type="PANTHER" id="PTHR43176">
    <property type="entry name" value="3-HYDROXYISOBUTYRYL-COA HYDROLASE-RELATED"/>
    <property type="match status" value="1"/>
</dbReference>
<feature type="domain" description="Enoyl-CoA hydratase/isomerase" evidence="10">
    <location>
        <begin position="32"/>
        <end position="416"/>
    </location>
</feature>